<gene>
    <name evidence="2" type="ORF">ENY07_05480</name>
</gene>
<protein>
    <submittedName>
        <fullName evidence="2">Transposase</fullName>
    </submittedName>
</protein>
<dbReference type="InterPro" id="IPR008490">
    <property type="entry name" value="Transposase_InsH_N"/>
</dbReference>
<name>A0A8J4M5W4_9PROT</name>
<dbReference type="AlphaFoldDB" id="A0A8J4M5W4"/>
<proteinExistence type="predicted"/>
<evidence type="ECO:0000259" key="1">
    <source>
        <dbReference type="Pfam" id="PF05598"/>
    </source>
</evidence>
<accession>A0A8J4M5W4</accession>
<reference evidence="2" key="1">
    <citation type="journal article" date="2020" name="mSystems">
        <title>Genome- and Community-Level Interaction Insights into Carbon Utilization and Element Cycling Functions of Hydrothermarchaeota in Hydrothermal Sediment.</title>
        <authorList>
            <person name="Zhou Z."/>
            <person name="Liu Y."/>
            <person name="Xu W."/>
            <person name="Pan J."/>
            <person name="Luo Z.H."/>
            <person name="Li M."/>
        </authorList>
    </citation>
    <scope>NUCLEOTIDE SEQUENCE</scope>
    <source>
        <strain evidence="2">SpSt-997</strain>
    </source>
</reference>
<dbReference type="Pfam" id="PF05598">
    <property type="entry name" value="DUF772"/>
    <property type="match status" value="1"/>
</dbReference>
<organism evidence="2">
    <name type="scientific">Acidicaldus sp</name>
    <dbReference type="NCBI Taxonomy" id="1872105"/>
    <lineage>
        <taxon>Bacteria</taxon>
        <taxon>Pseudomonadati</taxon>
        <taxon>Pseudomonadota</taxon>
        <taxon>Alphaproteobacteria</taxon>
        <taxon>Acetobacterales</taxon>
        <taxon>Acetobacteraceae</taxon>
        <taxon>Acidicaldus</taxon>
    </lineage>
</organism>
<evidence type="ECO:0000313" key="2">
    <source>
        <dbReference type="EMBL" id="HGC42657.1"/>
    </source>
</evidence>
<sequence length="119" mass="13426">MTKNYDQELFDDLSRQSAPERAITGAARLRTAERRQVTLRAVCLDELVPEEHRVRLVWRFVEGLDLPVLLAGIKALEGRPGHPPADPRILLALWLYATIASVASARQVARLCEDHIAYQ</sequence>
<comment type="caution">
    <text evidence="2">The sequence shown here is derived from an EMBL/GenBank/DDBJ whole genome shotgun (WGS) entry which is preliminary data.</text>
</comment>
<dbReference type="EMBL" id="DTQM01000102">
    <property type="protein sequence ID" value="HGC42657.1"/>
    <property type="molecule type" value="Genomic_DNA"/>
</dbReference>
<feature type="domain" description="Transposase InsH N-terminal" evidence="1">
    <location>
        <begin position="43"/>
        <end position="119"/>
    </location>
</feature>